<dbReference type="PROSITE" id="PS51257">
    <property type="entry name" value="PROKAR_LIPOPROTEIN"/>
    <property type="match status" value="1"/>
</dbReference>
<dbReference type="Gene3D" id="2.40.50.870">
    <property type="entry name" value="Protein of unknown function (DUF3299)"/>
    <property type="match status" value="1"/>
</dbReference>
<name>A0ABZ2Z896_9BACT</name>
<sequence length="189" mass="20951">MLKVEKIVLGLAAFALVSCSDISRVCRHGLSAAPWMQRILSANAASSGNLPMSTIDVAPRDEAPLKVTWKQLSDVIFTRKYDEKMQMPMLYPSFSRAIKALNGKTVEISGYMVPIDPKGSMYVLSANPNSSCFFCGGSGPESVMALNFKSKKPEFETDDYIKVKGVLRLNEKNIYEMYYNLDNAEITGK</sequence>
<evidence type="ECO:0008006" key="3">
    <source>
        <dbReference type="Google" id="ProtNLM"/>
    </source>
</evidence>
<dbReference type="Proteomes" id="UP001449657">
    <property type="component" value="Chromosome"/>
</dbReference>
<reference evidence="1 2" key="1">
    <citation type="submission" date="2024-03" db="EMBL/GenBank/DDBJ databases">
        <title>Chitinophaga caseinilytica sp. nov., a casein hydrolysing bacterium isolated from forest soil.</title>
        <authorList>
            <person name="Lee D.S."/>
            <person name="Han D.M."/>
            <person name="Baek J.H."/>
            <person name="Choi D.G."/>
            <person name="Jeon J.H."/>
            <person name="Jeon C.O."/>
        </authorList>
    </citation>
    <scope>NUCLEOTIDE SEQUENCE [LARGE SCALE GENOMIC DNA]</scope>
    <source>
        <strain evidence="1 2">KACC 19118</strain>
    </source>
</reference>
<gene>
    <name evidence="1" type="ORF">WJU22_06130</name>
</gene>
<evidence type="ECO:0000313" key="1">
    <source>
        <dbReference type="EMBL" id="WZN47750.1"/>
    </source>
</evidence>
<evidence type="ECO:0000313" key="2">
    <source>
        <dbReference type="Proteomes" id="UP001449657"/>
    </source>
</evidence>
<accession>A0ABZ2Z896</accession>
<protein>
    <recommendedName>
        <fullName evidence="3">DUF3299 domain-containing protein</fullName>
    </recommendedName>
</protein>
<proteinExistence type="predicted"/>
<dbReference type="EMBL" id="CP150096">
    <property type="protein sequence ID" value="WZN47750.1"/>
    <property type="molecule type" value="Genomic_DNA"/>
</dbReference>
<dbReference type="RefSeq" id="WP_341842373.1">
    <property type="nucleotide sequence ID" value="NZ_CP149792.1"/>
</dbReference>
<organism evidence="1 2">
    <name type="scientific">Chitinophaga caseinilytica</name>
    <dbReference type="NCBI Taxonomy" id="2267521"/>
    <lineage>
        <taxon>Bacteria</taxon>
        <taxon>Pseudomonadati</taxon>
        <taxon>Bacteroidota</taxon>
        <taxon>Chitinophagia</taxon>
        <taxon>Chitinophagales</taxon>
        <taxon>Chitinophagaceae</taxon>
        <taxon>Chitinophaga</taxon>
    </lineage>
</organism>
<keyword evidence="2" id="KW-1185">Reference proteome</keyword>